<sequence length="672" mass="74270">MCHLAMIEKSASREFAEHLKLPVTQLVASTQAWLNEYPNAVSPNPLIGQERAVTAIARSQHIRSSVSHIFMALPSGVIVEDVVQRMSSEQGWTTDSMHDWVYLANPEDERAPICISLPPGTAEAALVGLWEYLEKLPGERKERFNQLTETYASAGFRHYLELVADKLFDDIPGSELASVVISHTEPKPWYYCDRVSQASLFGDIRLQSIEGTISAELHLIRPGALLQANGGTLVVNAAELVTQPELWRQLKHILRTGVYEWEQPSTTQAAIHYEPDPIPVDIKVILTGSRELYSTLQDYDGEFANIFPYFAEFNGFYATQTQPVAPYFDFLAYVENKARTRPLAKSAISTLLEISACSTSHQQELSLDAIALIQLLEEAEVLASLAGETEIQGEHISKANIDAENRDRLLAELNWQSIIEQQVQIDTEGTVVGQINGLTIVGMGGVEFGEPSRITATVHYGDGDIIDIERKADLSGSIHTKGIMILTAYLANLFAKQEPMPLSATVVFEQSYHEVDGDSASLAELCCLISALSEVAIDQSIAVTGAIDQFGNVQAIGGINQKIQGYFEICKRRGLSGRHAVIVPKSNLVNIHLSQEIRAAVAQNLFTVYAVSHTTEAFELLMNTPCGEPSNEDKDGLFGRIHQRLQAVISSQHQPNKPWWQRLFKNSDTTES</sequence>
<dbReference type="InterPro" id="IPR041699">
    <property type="entry name" value="AAA_32"/>
</dbReference>
<dbReference type="GO" id="GO:0004252">
    <property type="term" value="F:serine-type endopeptidase activity"/>
    <property type="evidence" value="ECO:0007669"/>
    <property type="project" value="UniProtKB-UniRule"/>
</dbReference>
<gene>
    <name evidence="4" type="ORF">CWE08_04200</name>
</gene>
<dbReference type="GO" id="GO:0005524">
    <property type="term" value="F:ATP binding"/>
    <property type="evidence" value="ECO:0007669"/>
    <property type="project" value="InterPro"/>
</dbReference>
<evidence type="ECO:0000256" key="1">
    <source>
        <dbReference type="ARBA" id="ARBA00022670"/>
    </source>
</evidence>
<dbReference type="Pfam" id="PF20436">
    <property type="entry name" value="LonB_AAA-LID"/>
    <property type="match status" value="1"/>
</dbReference>
<evidence type="ECO:0000313" key="4">
    <source>
        <dbReference type="EMBL" id="RUO22390.1"/>
    </source>
</evidence>
<protein>
    <recommendedName>
        <fullName evidence="2">endopeptidase La</fullName>
        <ecNumber evidence="2">3.4.21.53</ecNumber>
    </recommendedName>
</protein>
<dbReference type="EC" id="3.4.21.53" evidence="2"/>
<keyword evidence="2" id="KW-0378">Hydrolase</keyword>
<dbReference type="Proteomes" id="UP000288395">
    <property type="component" value="Unassembled WGS sequence"/>
</dbReference>
<keyword evidence="1 2" id="KW-0645">Protease</keyword>
<evidence type="ECO:0000313" key="5">
    <source>
        <dbReference type="Proteomes" id="UP000288395"/>
    </source>
</evidence>
<dbReference type="InterPro" id="IPR027065">
    <property type="entry name" value="Lon_Prtase"/>
</dbReference>
<dbReference type="Gene3D" id="3.40.50.300">
    <property type="entry name" value="P-loop containing nucleotide triphosphate hydrolases"/>
    <property type="match status" value="1"/>
</dbReference>
<comment type="catalytic activity">
    <reaction evidence="2">
        <text>Hydrolysis of proteins in presence of ATP.</text>
        <dbReference type="EC" id="3.4.21.53"/>
    </reaction>
</comment>
<dbReference type="InterPro" id="IPR046844">
    <property type="entry name" value="Lon-like_helical"/>
</dbReference>
<dbReference type="Gene3D" id="3.30.230.10">
    <property type="match status" value="1"/>
</dbReference>
<dbReference type="Pfam" id="PF20437">
    <property type="entry name" value="LonC_helical"/>
    <property type="match status" value="1"/>
</dbReference>
<dbReference type="GO" id="GO:0004176">
    <property type="term" value="F:ATP-dependent peptidase activity"/>
    <property type="evidence" value="ECO:0007669"/>
    <property type="project" value="UniProtKB-UniRule"/>
</dbReference>
<dbReference type="Pfam" id="PF05362">
    <property type="entry name" value="Lon_C"/>
    <property type="match status" value="1"/>
</dbReference>
<keyword evidence="5" id="KW-1185">Reference proteome</keyword>
<dbReference type="InterPro" id="IPR046843">
    <property type="entry name" value="LonB_AAA-LID"/>
</dbReference>
<feature type="active site" evidence="2">
    <location>
        <position position="562"/>
    </location>
</feature>
<dbReference type="InterPro" id="IPR027417">
    <property type="entry name" value="P-loop_NTPase"/>
</dbReference>
<evidence type="ECO:0000259" key="3">
    <source>
        <dbReference type="PROSITE" id="PS51786"/>
    </source>
</evidence>
<dbReference type="GO" id="GO:0006508">
    <property type="term" value="P:proteolysis"/>
    <property type="evidence" value="ECO:0007669"/>
    <property type="project" value="UniProtKB-KW"/>
</dbReference>
<dbReference type="Pfam" id="PF13654">
    <property type="entry name" value="AAA_32"/>
    <property type="match status" value="1"/>
</dbReference>
<dbReference type="InterPro" id="IPR020568">
    <property type="entry name" value="Ribosomal_Su5_D2-typ_SF"/>
</dbReference>
<feature type="active site" evidence="2">
    <location>
        <position position="519"/>
    </location>
</feature>
<feature type="domain" description="Lon proteolytic" evidence="3">
    <location>
        <begin position="429"/>
        <end position="624"/>
    </location>
</feature>
<dbReference type="InterPro" id="IPR008269">
    <property type="entry name" value="Lon_proteolytic"/>
</dbReference>
<keyword evidence="2" id="KW-0720">Serine protease</keyword>
<organism evidence="4 5">
    <name type="scientific">Aliidiomarina iranensis</name>
    <dbReference type="NCBI Taxonomy" id="1434071"/>
    <lineage>
        <taxon>Bacteria</taxon>
        <taxon>Pseudomonadati</taxon>
        <taxon>Pseudomonadota</taxon>
        <taxon>Gammaproteobacteria</taxon>
        <taxon>Alteromonadales</taxon>
        <taxon>Idiomarinaceae</taxon>
        <taxon>Aliidiomarina</taxon>
    </lineage>
</organism>
<dbReference type="AlphaFoldDB" id="A0A432W043"/>
<dbReference type="EMBL" id="PIPJ01000002">
    <property type="protein sequence ID" value="RUO22390.1"/>
    <property type="molecule type" value="Genomic_DNA"/>
</dbReference>
<name>A0A432W043_9GAMM</name>
<dbReference type="PANTHER" id="PTHR10046">
    <property type="entry name" value="ATP DEPENDENT LON PROTEASE FAMILY MEMBER"/>
    <property type="match status" value="1"/>
</dbReference>
<evidence type="ECO:0000256" key="2">
    <source>
        <dbReference type="PROSITE-ProRule" id="PRU01122"/>
    </source>
</evidence>
<comment type="similarity">
    <text evidence="2">Belongs to the peptidase S16 family.</text>
</comment>
<dbReference type="PROSITE" id="PS51786">
    <property type="entry name" value="LON_PROTEOLYTIC"/>
    <property type="match status" value="1"/>
</dbReference>
<dbReference type="SUPFAM" id="SSF54211">
    <property type="entry name" value="Ribosomal protein S5 domain 2-like"/>
    <property type="match status" value="1"/>
</dbReference>
<comment type="caution">
    <text evidence="4">The sequence shown here is derived from an EMBL/GenBank/DDBJ whole genome shotgun (WGS) entry which is preliminary data.</text>
</comment>
<dbReference type="PRINTS" id="PR00830">
    <property type="entry name" value="ENDOLAPTASE"/>
</dbReference>
<dbReference type="InterPro" id="IPR014721">
    <property type="entry name" value="Ribsml_uS5_D2-typ_fold_subgr"/>
</dbReference>
<dbReference type="GO" id="GO:0030163">
    <property type="term" value="P:protein catabolic process"/>
    <property type="evidence" value="ECO:0007669"/>
    <property type="project" value="InterPro"/>
</dbReference>
<dbReference type="Gene3D" id="1.10.8.60">
    <property type="match status" value="1"/>
</dbReference>
<accession>A0A432W043</accession>
<proteinExistence type="inferred from homology"/>
<reference evidence="5" key="1">
    <citation type="journal article" date="2018" name="Front. Microbiol.">
        <title>Genome-Based Analysis Reveals the Taxonomy and Diversity of the Family Idiomarinaceae.</title>
        <authorList>
            <person name="Liu Y."/>
            <person name="Lai Q."/>
            <person name="Shao Z."/>
        </authorList>
    </citation>
    <scope>NUCLEOTIDE SEQUENCE [LARGE SCALE GENOMIC DNA]</scope>
    <source>
        <strain evidence="5">GBPy7</strain>
    </source>
</reference>